<keyword evidence="6 10" id="KW-1133">Transmembrane helix</keyword>
<dbReference type="InterPro" id="IPR003663">
    <property type="entry name" value="Sugar/inositol_transpt"/>
</dbReference>
<evidence type="ECO:0000256" key="6">
    <source>
        <dbReference type="ARBA" id="ARBA00022989"/>
    </source>
</evidence>
<dbReference type="PRINTS" id="PR00171">
    <property type="entry name" value="SUGRTRNSPORT"/>
</dbReference>
<feature type="transmembrane region" description="Helical" evidence="10">
    <location>
        <begin position="138"/>
        <end position="161"/>
    </location>
</feature>
<dbReference type="SUPFAM" id="SSF103473">
    <property type="entry name" value="MFS general substrate transporter"/>
    <property type="match status" value="1"/>
</dbReference>
<feature type="transmembrane region" description="Helical" evidence="10">
    <location>
        <begin position="173"/>
        <end position="191"/>
    </location>
</feature>
<organism evidence="12 13">
    <name type="scientific">Brassicogethes aeneus</name>
    <name type="common">Rape pollen beetle</name>
    <name type="synonym">Meligethes aeneus</name>
    <dbReference type="NCBI Taxonomy" id="1431903"/>
    <lineage>
        <taxon>Eukaryota</taxon>
        <taxon>Metazoa</taxon>
        <taxon>Ecdysozoa</taxon>
        <taxon>Arthropoda</taxon>
        <taxon>Hexapoda</taxon>
        <taxon>Insecta</taxon>
        <taxon>Pterygota</taxon>
        <taxon>Neoptera</taxon>
        <taxon>Endopterygota</taxon>
        <taxon>Coleoptera</taxon>
        <taxon>Polyphaga</taxon>
        <taxon>Cucujiformia</taxon>
        <taxon>Nitidulidae</taxon>
        <taxon>Meligethinae</taxon>
        <taxon>Brassicogethes</taxon>
    </lineage>
</organism>
<evidence type="ECO:0000256" key="1">
    <source>
        <dbReference type="ARBA" id="ARBA00004651"/>
    </source>
</evidence>
<feature type="transmembrane region" description="Helical" evidence="10">
    <location>
        <begin position="345"/>
        <end position="367"/>
    </location>
</feature>
<evidence type="ECO:0000259" key="11">
    <source>
        <dbReference type="PROSITE" id="PS50850"/>
    </source>
</evidence>
<dbReference type="FunFam" id="1.20.1250.20:FF:000218">
    <property type="entry name" value="facilitated trehalose transporter Tret1"/>
    <property type="match status" value="1"/>
</dbReference>
<evidence type="ECO:0000256" key="10">
    <source>
        <dbReference type="SAM" id="Phobius"/>
    </source>
</evidence>
<feature type="transmembrane region" description="Helical" evidence="10">
    <location>
        <begin position="114"/>
        <end position="132"/>
    </location>
</feature>
<keyword evidence="3" id="KW-1003">Cell membrane</keyword>
<evidence type="ECO:0000256" key="8">
    <source>
        <dbReference type="ARBA" id="ARBA00023180"/>
    </source>
</evidence>
<evidence type="ECO:0000256" key="5">
    <source>
        <dbReference type="ARBA" id="ARBA00022692"/>
    </source>
</evidence>
<feature type="transmembrane region" description="Helical" evidence="10">
    <location>
        <begin position="379"/>
        <end position="403"/>
    </location>
</feature>
<dbReference type="Gene3D" id="1.20.1250.20">
    <property type="entry name" value="MFS general substrate transporter like domains"/>
    <property type="match status" value="1"/>
</dbReference>
<dbReference type="GO" id="GO:0022857">
    <property type="term" value="F:transmembrane transporter activity"/>
    <property type="evidence" value="ECO:0007669"/>
    <property type="project" value="InterPro"/>
</dbReference>
<evidence type="ECO:0000256" key="9">
    <source>
        <dbReference type="RuleBase" id="RU003346"/>
    </source>
</evidence>
<keyword evidence="8" id="KW-0325">Glycoprotein</keyword>
<keyword evidence="7 10" id="KW-0472">Membrane</keyword>
<accession>A0A9P0BFG5</accession>
<gene>
    <name evidence="12" type="ORF">MELIAE_LOCUS13097</name>
</gene>
<evidence type="ECO:0000256" key="4">
    <source>
        <dbReference type="ARBA" id="ARBA00022597"/>
    </source>
</evidence>
<comment type="subcellular location">
    <subcellularLocation>
        <location evidence="1">Cell membrane</location>
        <topology evidence="1">Multi-pass membrane protein</topology>
    </subcellularLocation>
</comment>
<dbReference type="OrthoDB" id="4142200at2759"/>
<evidence type="ECO:0000256" key="7">
    <source>
        <dbReference type="ARBA" id="ARBA00023136"/>
    </source>
</evidence>
<dbReference type="GO" id="GO:0005886">
    <property type="term" value="C:plasma membrane"/>
    <property type="evidence" value="ECO:0007669"/>
    <property type="project" value="UniProtKB-SubCell"/>
</dbReference>
<protein>
    <recommendedName>
        <fullName evidence="11">Major facilitator superfamily (MFS) profile domain-containing protein</fullName>
    </recommendedName>
</protein>
<dbReference type="PANTHER" id="PTHR48021:SF47">
    <property type="entry name" value="GH17672P"/>
    <property type="match status" value="1"/>
</dbReference>
<keyword evidence="4" id="KW-0762">Sugar transport</keyword>
<feature type="transmembrane region" description="Helical" evidence="10">
    <location>
        <begin position="87"/>
        <end position="107"/>
    </location>
</feature>
<sequence length="484" mass="53337">MYYKVHRLPRYRLFTQIESLYNIVYNILFKMTKNKSTYLYFVVSIANLLSFTTGAGQCWTSPVIPKLKTLNDDNPLSEVITTSQESLIAGFLSIGNALGPLVSGTLAHKFGRKLTMLFIALPIAIAYIALAFGSSIYVYYIARLVKGFGTGSAILVVQLYFGEISEKHNRGKIGCLMSVFYAFGMLFVYTIGPYLSIKVFSLLCITPIAFFLILFAFIPESPMYLVLIGNKFAAEKSLMKLRSSTNVTDELDSLVKFCQKTEEKGTILDIFKSATLRKAFTICIGLLIFQQLSGMTVIVSYLQTIFEAAGEAAISAKNAPMIVGASKCVVVIFASMVVEKSGRKLLLILSAAGSSISLVVLAIFFHLKEHGQDVSNFSIVPLLCLLFYIISFSLGLMPIPWAMMGEMFPTNVKSVAMSITSTTTFVAAFLTTLFFPYLRDLIDMSGGIMFFGVAIGIGVIFIYFVVPETKGKSLAEIQDMLNAR</sequence>
<evidence type="ECO:0000313" key="12">
    <source>
        <dbReference type="EMBL" id="CAH0564582.1"/>
    </source>
</evidence>
<dbReference type="InterPro" id="IPR005828">
    <property type="entry name" value="MFS_sugar_transport-like"/>
</dbReference>
<dbReference type="AlphaFoldDB" id="A0A9P0BFG5"/>
<evidence type="ECO:0000313" key="13">
    <source>
        <dbReference type="Proteomes" id="UP001154078"/>
    </source>
</evidence>
<feature type="transmembrane region" description="Helical" evidence="10">
    <location>
        <begin position="197"/>
        <end position="218"/>
    </location>
</feature>
<feature type="transmembrane region" description="Helical" evidence="10">
    <location>
        <begin position="319"/>
        <end position="338"/>
    </location>
</feature>
<reference evidence="12" key="1">
    <citation type="submission" date="2021-12" db="EMBL/GenBank/DDBJ databases">
        <authorList>
            <person name="King R."/>
        </authorList>
    </citation>
    <scope>NUCLEOTIDE SEQUENCE</scope>
</reference>
<feature type="transmembrane region" description="Helical" evidence="10">
    <location>
        <begin position="444"/>
        <end position="466"/>
    </location>
</feature>
<dbReference type="InterPro" id="IPR005829">
    <property type="entry name" value="Sugar_transporter_CS"/>
</dbReference>
<dbReference type="Pfam" id="PF00083">
    <property type="entry name" value="Sugar_tr"/>
    <property type="match status" value="1"/>
</dbReference>
<feature type="transmembrane region" description="Helical" evidence="10">
    <location>
        <begin position="415"/>
        <end position="438"/>
    </location>
</feature>
<feature type="transmembrane region" description="Helical" evidence="10">
    <location>
        <begin position="38"/>
        <end position="56"/>
    </location>
</feature>
<dbReference type="PANTHER" id="PTHR48021">
    <property type="match status" value="1"/>
</dbReference>
<feature type="domain" description="Major facilitator superfamily (MFS) profile" evidence="11">
    <location>
        <begin position="39"/>
        <end position="470"/>
    </location>
</feature>
<dbReference type="InterPro" id="IPR036259">
    <property type="entry name" value="MFS_trans_sf"/>
</dbReference>
<dbReference type="Proteomes" id="UP001154078">
    <property type="component" value="Chromosome 9"/>
</dbReference>
<dbReference type="InterPro" id="IPR050549">
    <property type="entry name" value="MFS_Trehalose_Transporter"/>
</dbReference>
<dbReference type="PROSITE" id="PS00217">
    <property type="entry name" value="SUGAR_TRANSPORT_2"/>
    <property type="match status" value="1"/>
</dbReference>
<comment type="similarity">
    <text evidence="9">Belongs to the major facilitator superfamily. Sugar transporter (TC 2.A.1.1) family.</text>
</comment>
<name>A0A9P0BFG5_BRAAE</name>
<dbReference type="PROSITE" id="PS50850">
    <property type="entry name" value="MFS"/>
    <property type="match status" value="1"/>
</dbReference>
<evidence type="ECO:0000256" key="2">
    <source>
        <dbReference type="ARBA" id="ARBA00022448"/>
    </source>
</evidence>
<evidence type="ECO:0000256" key="3">
    <source>
        <dbReference type="ARBA" id="ARBA00022475"/>
    </source>
</evidence>
<keyword evidence="5 10" id="KW-0812">Transmembrane</keyword>
<dbReference type="InterPro" id="IPR020846">
    <property type="entry name" value="MFS_dom"/>
</dbReference>
<proteinExistence type="inferred from homology"/>
<dbReference type="NCBIfam" id="TIGR00879">
    <property type="entry name" value="SP"/>
    <property type="match status" value="1"/>
</dbReference>
<dbReference type="EMBL" id="OV121140">
    <property type="protein sequence ID" value="CAH0564582.1"/>
    <property type="molecule type" value="Genomic_DNA"/>
</dbReference>
<keyword evidence="2 9" id="KW-0813">Transport</keyword>
<keyword evidence="13" id="KW-1185">Reference proteome</keyword>
<feature type="transmembrane region" description="Helical" evidence="10">
    <location>
        <begin position="279"/>
        <end position="299"/>
    </location>
</feature>